<dbReference type="GO" id="GO:0046872">
    <property type="term" value="F:metal ion binding"/>
    <property type="evidence" value="ECO:0007669"/>
    <property type="project" value="UniProtKB-KW"/>
</dbReference>
<dbReference type="Gene3D" id="3.90.380.10">
    <property type="entry name" value="Naphthalene 1,2-dioxygenase Alpha Subunit, Chain A, domain 1"/>
    <property type="match status" value="1"/>
</dbReference>
<accession>O54036</accession>
<gene>
    <name evidence="7" type="primary">vanA</name>
</gene>
<dbReference type="PROSITE" id="PS51296">
    <property type="entry name" value="RIESKE"/>
    <property type="match status" value="1"/>
</dbReference>
<dbReference type="AlphaFoldDB" id="O54036"/>
<dbReference type="InterPro" id="IPR017941">
    <property type="entry name" value="Rieske_2Fe-2S"/>
</dbReference>
<evidence type="ECO:0000256" key="1">
    <source>
        <dbReference type="ARBA" id="ARBA00022714"/>
    </source>
</evidence>
<keyword evidence="7" id="KW-0808">Transferase</keyword>
<sequence length="353" mass="39938">MYPRNTWYVACTPDEIADKPLGRQICGEKIVFYRGHENRVAAVEDFCRTRAPLSLGYVENGNLVCGYHGLVMGCDGKTVEMPGQRVRGFPCNKTFAVVERYGFIWVWPGDQAQADPSLIPHLEWAVNDDWAYGGGLFHIGCDYRLMIDNLMDLTHETYVHASSIGQKEIDEAPPYHRHRREVLSARHMENIMAPPFWRMALRGNGLADDVPVERWQICRFTPPSHVLIEVGVAHAGKGGYHAEQHKASSIVVWNFITPETDTSIWYFWVLACNFAAQDQALTANIREGQGKIFSEDLEMLERQQQNLLAYPQRNLLKLNIDAGGVQSRKILERLIANERMPQAELIATSASPA</sequence>
<keyword evidence="4" id="KW-0408">Iron</keyword>
<evidence type="ECO:0000313" key="7">
    <source>
        <dbReference type="EMBL" id="CAA75050.1"/>
    </source>
</evidence>
<dbReference type="GO" id="GO:0032259">
    <property type="term" value="P:methylation"/>
    <property type="evidence" value="ECO:0007669"/>
    <property type="project" value="UniProtKB-KW"/>
</dbReference>
<evidence type="ECO:0000256" key="5">
    <source>
        <dbReference type="ARBA" id="ARBA00023014"/>
    </source>
</evidence>
<evidence type="ECO:0000259" key="6">
    <source>
        <dbReference type="PROSITE" id="PS51296"/>
    </source>
</evidence>
<organism evidence="7">
    <name type="scientific">Pseudomonas putida</name>
    <name type="common">Arthrobacter siderocapsulatus</name>
    <dbReference type="NCBI Taxonomy" id="303"/>
    <lineage>
        <taxon>Bacteria</taxon>
        <taxon>Pseudomonadati</taxon>
        <taxon>Pseudomonadota</taxon>
        <taxon>Gammaproteobacteria</taxon>
        <taxon>Pseudomonadales</taxon>
        <taxon>Pseudomonadaceae</taxon>
        <taxon>Pseudomonas</taxon>
    </lineage>
</organism>
<protein>
    <submittedName>
        <fullName evidence="7">Vanillate demethylase A</fullName>
    </submittedName>
</protein>
<dbReference type="PANTHER" id="PTHR21266:SF60">
    <property type="entry name" value="3-KETOSTEROID-9-ALPHA-MONOOXYGENASE, OXYGENASE COMPONENT"/>
    <property type="match status" value="1"/>
</dbReference>
<dbReference type="Pfam" id="PF00355">
    <property type="entry name" value="Rieske"/>
    <property type="match status" value="1"/>
</dbReference>
<dbReference type="EMBL" id="Y14759">
    <property type="protein sequence ID" value="CAA75050.1"/>
    <property type="molecule type" value="Genomic_DNA"/>
</dbReference>
<dbReference type="GO" id="GO:0008168">
    <property type="term" value="F:methyltransferase activity"/>
    <property type="evidence" value="ECO:0007669"/>
    <property type="project" value="UniProtKB-KW"/>
</dbReference>
<dbReference type="Pfam" id="PF19112">
    <property type="entry name" value="VanA_C"/>
    <property type="match status" value="1"/>
</dbReference>
<proteinExistence type="predicted"/>
<dbReference type="SUPFAM" id="SSF50022">
    <property type="entry name" value="ISP domain"/>
    <property type="match status" value="1"/>
</dbReference>
<dbReference type="GO" id="GO:0016491">
    <property type="term" value="F:oxidoreductase activity"/>
    <property type="evidence" value="ECO:0007669"/>
    <property type="project" value="UniProtKB-KW"/>
</dbReference>
<dbReference type="InterPro" id="IPR036922">
    <property type="entry name" value="Rieske_2Fe-2S_sf"/>
</dbReference>
<dbReference type="InterPro" id="IPR050584">
    <property type="entry name" value="Cholesterol_7-desaturase"/>
</dbReference>
<evidence type="ECO:0000256" key="2">
    <source>
        <dbReference type="ARBA" id="ARBA00022723"/>
    </source>
</evidence>
<dbReference type="CDD" id="cd08878">
    <property type="entry name" value="RHO_alpha_C_DMO-like"/>
    <property type="match status" value="1"/>
</dbReference>
<reference evidence="7" key="1">
    <citation type="journal article" date="1998" name="Microbiology">
        <title>Genetics of ferulic acid bioconversion to protocatechuic acid in plant-growth-promoting Pseudomonas putida WCS358.</title>
        <authorList>
            <person name="Venturi V."/>
            <person name="Zennaro F."/>
            <person name="Degrassi G."/>
            <person name="Okeke B."/>
            <person name="Bruschi C."/>
        </authorList>
    </citation>
    <scope>NUCLEOTIDE SEQUENCE</scope>
    <source>
        <strain evidence="7">WCS358</strain>
    </source>
</reference>
<feature type="domain" description="Rieske" evidence="6">
    <location>
        <begin position="7"/>
        <end position="106"/>
    </location>
</feature>
<dbReference type="GO" id="GO:0051537">
    <property type="term" value="F:2 iron, 2 sulfur cluster binding"/>
    <property type="evidence" value="ECO:0007669"/>
    <property type="project" value="UniProtKB-KW"/>
</dbReference>
<dbReference type="Gene3D" id="2.102.10.10">
    <property type="entry name" value="Rieske [2Fe-2S] iron-sulphur domain"/>
    <property type="match status" value="1"/>
</dbReference>
<keyword evidence="5" id="KW-0411">Iron-sulfur</keyword>
<evidence type="ECO:0000256" key="4">
    <source>
        <dbReference type="ARBA" id="ARBA00023004"/>
    </source>
</evidence>
<name>O54036_PSEPU</name>
<dbReference type="SUPFAM" id="SSF55961">
    <property type="entry name" value="Bet v1-like"/>
    <property type="match status" value="1"/>
</dbReference>
<keyword evidence="2" id="KW-0479">Metal-binding</keyword>
<evidence type="ECO:0000256" key="3">
    <source>
        <dbReference type="ARBA" id="ARBA00023002"/>
    </source>
</evidence>
<dbReference type="InterPro" id="IPR044043">
    <property type="entry name" value="VanA_C_cat"/>
</dbReference>
<keyword evidence="3" id="KW-0560">Oxidoreductase</keyword>
<keyword evidence="7" id="KW-0489">Methyltransferase</keyword>
<keyword evidence="1" id="KW-0001">2Fe-2S</keyword>
<dbReference type="PANTHER" id="PTHR21266">
    <property type="entry name" value="IRON-SULFUR DOMAIN CONTAINING PROTEIN"/>
    <property type="match status" value="1"/>
</dbReference>